<organism evidence="4 5">
    <name type="scientific">Enterobacter huaxiensis</name>
    <dbReference type="NCBI Taxonomy" id="2494702"/>
    <lineage>
        <taxon>Bacteria</taxon>
        <taxon>Pseudomonadati</taxon>
        <taxon>Pseudomonadota</taxon>
        <taxon>Gammaproteobacteria</taxon>
        <taxon>Enterobacterales</taxon>
        <taxon>Enterobacteriaceae</taxon>
        <taxon>Enterobacter</taxon>
    </lineage>
</organism>
<dbReference type="PROSITE" id="PS50883">
    <property type="entry name" value="EAL"/>
    <property type="match status" value="1"/>
</dbReference>
<dbReference type="EMBL" id="RWHU01000002">
    <property type="protein sequence ID" value="RSK69168.1"/>
    <property type="molecule type" value="Genomic_DNA"/>
</dbReference>
<dbReference type="Proteomes" id="UP000276389">
    <property type="component" value="Unassembled WGS sequence"/>
</dbReference>
<reference evidence="4 5" key="1">
    <citation type="submission" date="2018-12" db="EMBL/GenBank/DDBJ databases">
        <title>The Genome Submission of two Enterobacter spp. strains.</title>
        <authorList>
            <person name="Wu W."/>
            <person name="Wei L."/>
            <person name="Feng Y."/>
            <person name="Zong Z."/>
        </authorList>
    </citation>
    <scope>NUCLEOTIDE SEQUENCE [LARGE SCALE GENOMIC DNA]</scope>
    <source>
        <strain evidence="4 5">WCHEHu045002</strain>
    </source>
</reference>
<dbReference type="PROSITE" id="PS50887">
    <property type="entry name" value="GGDEF"/>
    <property type="match status" value="1"/>
</dbReference>
<dbReference type="SMART" id="SM00267">
    <property type="entry name" value="GGDEF"/>
    <property type="match status" value="1"/>
</dbReference>
<dbReference type="SMART" id="SM00052">
    <property type="entry name" value="EAL"/>
    <property type="match status" value="1"/>
</dbReference>
<dbReference type="SUPFAM" id="SSF55073">
    <property type="entry name" value="Nucleotide cyclase"/>
    <property type="match status" value="1"/>
</dbReference>
<keyword evidence="1" id="KW-0472">Membrane</keyword>
<protein>
    <submittedName>
        <fullName evidence="4">Bifunctional diguanylate cyclase/phosphodiesterase</fullName>
    </submittedName>
</protein>
<name>A0A428LUV7_9ENTR</name>
<evidence type="ECO:0000259" key="3">
    <source>
        <dbReference type="PROSITE" id="PS50887"/>
    </source>
</evidence>
<dbReference type="Gene3D" id="3.20.20.450">
    <property type="entry name" value="EAL domain"/>
    <property type="match status" value="1"/>
</dbReference>
<keyword evidence="1" id="KW-1133">Transmembrane helix</keyword>
<accession>A0A428LUV7</accession>
<dbReference type="InterPro" id="IPR029787">
    <property type="entry name" value="Nucleotide_cyclase"/>
</dbReference>
<dbReference type="Pfam" id="PF05228">
    <property type="entry name" value="CHASE4"/>
    <property type="match status" value="1"/>
</dbReference>
<dbReference type="CDD" id="cd01949">
    <property type="entry name" value="GGDEF"/>
    <property type="match status" value="1"/>
</dbReference>
<dbReference type="SUPFAM" id="SSF141868">
    <property type="entry name" value="EAL domain-like"/>
    <property type="match status" value="1"/>
</dbReference>
<dbReference type="InterPro" id="IPR035919">
    <property type="entry name" value="EAL_sf"/>
</dbReference>
<feature type="transmembrane region" description="Helical" evidence="1">
    <location>
        <begin position="16"/>
        <end position="37"/>
    </location>
</feature>
<dbReference type="CDD" id="cd01948">
    <property type="entry name" value="EAL"/>
    <property type="match status" value="1"/>
</dbReference>
<dbReference type="Gene3D" id="3.30.70.270">
    <property type="match status" value="1"/>
</dbReference>
<dbReference type="InterPro" id="IPR052155">
    <property type="entry name" value="Biofilm_reg_signaling"/>
</dbReference>
<dbReference type="Pfam" id="PF00563">
    <property type="entry name" value="EAL"/>
    <property type="match status" value="1"/>
</dbReference>
<sequence length="720" mass="79875">MVYTLSWRNIPTAKTLFVMVFMAGIGLIVSIVALLYLSLHLISTKTNEIDEHRSALSVQGAIQTSVNRVSSLVIDNAVWDDAVREVYRPTLDTEWLYNTWGAGFKINNLYDGTFVLDENFNVLWGAFQSKPVLETNLDFFGNGLKALIERNKRALIGDKNIYAGITRTQYGVAFVGIGLIRPMMGRLQVHDGTRRYLVITRHLNPKILSDLGTTFQIDNLNYTAEKISAMGMPLRSSAGELLGYLNWQARLPGAQAARAASSDITQIVVLAAALILLFILVSSVGLYKLARGESQARRVARTDWLSHLPNRRALIEALEQVSLRGDIDLKSVVFIDLDGFKDVNDIYGHSVGDDLIIVMAKMLSERVPPGGMLARMGGDEFAMTIGGERAEALADAFAGSVLDFLKSPIRLGERTIHISASIGIASGTLIECTSNELFRRADIAMYHSKITGKGRITHYDAELNSARERQLAIENQIRHGLERDEFEVWYQPIIDARSQKMTSVEALVRWPRRPEGELGPDSFISIAETSGLIYKLGQFVLHRACQDLEPFGDLKLSVNISPAQFRDPEFEDRVAKVLEITRFPANRLQLEVTETYVLENPERARTAIANLKALGTAVALDDFGTGYSSIGYLRRFNFDTIKIDKSLAGLVDNDEQAAALVSGTVRIANALGMAVVAEGVENEKQMKLLRLAGCDQLQGFWFSQPMPIESIIALRQVRQC</sequence>
<feature type="domain" description="GGDEF" evidence="3">
    <location>
        <begin position="328"/>
        <end position="461"/>
    </location>
</feature>
<proteinExistence type="predicted"/>
<dbReference type="PANTHER" id="PTHR44757:SF2">
    <property type="entry name" value="BIOFILM ARCHITECTURE MAINTENANCE PROTEIN MBAA"/>
    <property type="match status" value="1"/>
</dbReference>
<evidence type="ECO:0000313" key="5">
    <source>
        <dbReference type="Proteomes" id="UP000276389"/>
    </source>
</evidence>
<evidence type="ECO:0000313" key="4">
    <source>
        <dbReference type="EMBL" id="RSK69168.1"/>
    </source>
</evidence>
<gene>
    <name evidence="4" type="ORF">EJE24_05080</name>
</gene>
<dbReference type="InterPro" id="IPR043128">
    <property type="entry name" value="Rev_trsase/Diguanyl_cyclase"/>
</dbReference>
<comment type="caution">
    <text evidence="4">The sequence shown here is derived from an EMBL/GenBank/DDBJ whole genome shotgun (WGS) entry which is preliminary data.</text>
</comment>
<keyword evidence="1" id="KW-0812">Transmembrane</keyword>
<dbReference type="PANTHER" id="PTHR44757">
    <property type="entry name" value="DIGUANYLATE CYCLASE DGCP"/>
    <property type="match status" value="1"/>
</dbReference>
<dbReference type="RefSeq" id="WP_125913863.1">
    <property type="nucleotide sequence ID" value="NZ_RWHU01000002.1"/>
</dbReference>
<evidence type="ECO:0000259" key="2">
    <source>
        <dbReference type="PROSITE" id="PS50883"/>
    </source>
</evidence>
<dbReference type="InterPro" id="IPR001633">
    <property type="entry name" value="EAL_dom"/>
</dbReference>
<dbReference type="InterPro" id="IPR007892">
    <property type="entry name" value="CHASE4"/>
</dbReference>
<evidence type="ECO:0000256" key="1">
    <source>
        <dbReference type="SAM" id="Phobius"/>
    </source>
</evidence>
<feature type="domain" description="EAL" evidence="2">
    <location>
        <begin position="470"/>
        <end position="719"/>
    </location>
</feature>
<dbReference type="AlphaFoldDB" id="A0A428LUV7"/>
<dbReference type="NCBIfam" id="TIGR00254">
    <property type="entry name" value="GGDEF"/>
    <property type="match status" value="1"/>
</dbReference>
<feature type="transmembrane region" description="Helical" evidence="1">
    <location>
        <begin position="267"/>
        <end position="287"/>
    </location>
</feature>
<dbReference type="InterPro" id="IPR000160">
    <property type="entry name" value="GGDEF_dom"/>
</dbReference>
<dbReference type="Pfam" id="PF00990">
    <property type="entry name" value="GGDEF"/>
    <property type="match status" value="1"/>
</dbReference>